<dbReference type="InterPro" id="IPR041356">
    <property type="entry name" value="PGM1_C"/>
</dbReference>
<keyword evidence="3" id="KW-0436">Ligase</keyword>
<name>A0A5B8VH45_9BACT</name>
<dbReference type="Pfam" id="PF18105">
    <property type="entry name" value="PGM1_C"/>
    <property type="match status" value="1"/>
</dbReference>
<dbReference type="GO" id="GO:0016874">
    <property type="term" value="F:ligase activity"/>
    <property type="evidence" value="ECO:0007669"/>
    <property type="project" value="UniProtKB-KW"/>
</dbReference>
<dbReference type="PROSITE" id="PS50975">
    <property type="entry name" value="ATP_GRASP"/>
    <property type="match status" value="1"/>
</dbReference>
<dbReference type="InterPro" id="IPR038752">
    <property type="entry name" value="IQCH"/>
</dbReference>
<keyword evidence="1" id="KW-0547">Nucleotide-binding</keyword>
<evidence type="ECO:0000256" key="1">
    <source>
        <dbReference type="PROSITE-ProRule" id="PRU00409"/>
    </source>
</evidence>
<feature type="domain" description="ATP-grasp" evidence="2">
    <location>
        <begin position="189"/>
        <end position="420"/>
    </location>
</feature>
<proteinExistence type="predicted"/>
<dbReference type="EMBL" id="CP042435">
    <property type="protein sequence ID" value="QEC70335.1"/>
    <property type="molecule type" value="Genomic_DNA"/>
</dbReference>
<reference evidence="3 4" key="1">
    <citation type="journal article" date="2016" name="Int. J. Syst. Evol. Microbiol.">
        <title>Panacibacter ginsenosidivorans gen. nov., sp. nov., with ginsenoside converting activity isolated from soil of a ginseng field.</title>
        <authorList>
            <person name="Siddiqi M.Z."/>
            <person name="Muhammad Shafi S."/>
            <person name="Choi K.D."/>
            <person name="Im W.T."/>
        </authorList>
    </citation>
    <scope>NUCLEOTIDE SEQUENCE [LARGE SCALE GENOMIC DNA]</scope>
    <source>
        <strain evidence="3 4">Gsoil1550</strain>
    </source>
</reference>
<keyword evidence="1" id="KW-0067">ATP-binding</keyword>
<dbReference type="SUPFAM" id="SSF56059">
    <property type="entry name" value="Glutathione synthetase ATP-binding domain-like"/>
    <property type="match status" value="1"/>
</dbReference>
<accession>A0A5B8VH45</accession>
<gene>
    <name evidence="3" type="ORF">FRZ67_22600</name>
</gene>
<dbReference type="Pfam" id="PF24923">
    <property type="entry name" value="ATP-grasp_IQCH"/>
    <property type="match status" value="2"/>
</dbReference>
<dbReference type="AlphaFoldDB" id="A0A5B8VH45"/>
<dbReference type="Proteomes" id="UP000321533">
    <property type="component" value="Chromosome"/>
</dbReference>
<dbReference type="KEGG" id="pgin:FRZ67_22600"/>
<evidence type="ECO:0000313" key="4">
    <source>
        <dbReference type="Proteomes" id="UP000321533"/>
    </source>
</evidence>
<dbReference type="InterPro" id="IPR011761">
    <property type="entry name" value="ATP-grasp"/>
</dbReference>
<evidence type="ECO:0000313" key="3">
    <source>
        <dbReference type="EMBL" id="QEC70335.1"/>
    </source>
</evidence>
<organism evidence="3 4">
    <name type="scientific">Panacibacter ginsenosidivorans</name>
    <dbReference type="NCBI Taxonomy" id="1813871"/>
    <lineage>
        <taxon>Bacteria</taxon>
        <taxon>Pseudomonadati</taxon>
        <taxon>Bacteroidota</taxon>
        <taxon>Chitinophagia</taxon>
        <taxon>Chitinophagales</taxon>
        <taxon>Chitinophagaceae</taxon>
        <taxon>Panacibacter</taxon>
    </lineage>
</organism>
<sequence>MTHQPPAAGSEEERKAFNEIQQSFARQFEEVFPDKLAPRTVVILPSLSLDQEILSKIKGIVHYEERMLCLLMLLRMPLTKIIYLSSVPLAESIIDYYLHLLPGITGYHARKRLTMLSCYDSSVKPLTQKILERPRLIERIKQLITDPGSTHLTCYNITSLEKTLVVHLGIPLFGTDPDKFYEGSKSGGRKTFRESGVNLPDGFEDLSTKEDIVKALAALKKKYPGLRKAVVKMNDGFSGDGNAIYTYPSLTKDDASEKNIEESLSQHFKPVAKDVSEKLFFDKFKEMGGIVEVFLDGDIKMSPSVQCVISPAKEVEIVSTHDQLLGGDDGQIFIGAIFPADEMYSISLAAEGKKIAETLAKKGALGRFAIDFISVKQDDNSWRHYAIEINLRKGGTTHPFLMLQFLTGGKYNADTGEYLTASGNKRFYFASDNVSSEKYKGLTPDDLIDISMYHELMYDGAAQEGVMFHLVGALSEYGKLGLVCVGSTPGRAKEYYDKTIRILDHECS</sequence>
<dbReference type="PANTHER" id="PTHR14465:SF0">
    <property type="entry name" value="IQ DOMAIN-CONTAINING PROTEIN H"/>
    <property type="match status" value="1"/>
</dbReference>
<dbReference type="InterPro" id="IPR056855">
    <property type="entry name" value="ATP-grasp_IQCH"/>
</dbReference>
<evidence type="ECO:0000259" key="2">
    <source>
        <dbReference type="PROSITE" id="PS50975"/>
    </source>
</evidence>
<keyword evidence="4" id="KW-1185">Reference proteome</keyword>
<dbReference type="GO" id="GO:0046872">
    <property type="term" value="F:metal ion binding"/>
    <property type="evidence" value="ECO:0007669"/>
    <property type="project" value="InterPro"/>
</dbReference>
<protein>
    <submittedName>
        <fullName evidence="3">Carboxylate-amine ligase</fullName>
    </submittedName>
</protein>
<dbReference type="GO" id="GO:0005524">
    <property type="term" value="F:ATP binding"/>
    <property type="evidence" value="ECO:0007669"/>
    <property type="project" value="UniProtKB-UniRule"/>
</dbReference>
<dbReference type="PANTHER" id="PTHR14465">
    <property type="entry name" value="IQ DOMAIN-CONTAINING PROTEIN H"/>
    <property type="match status" value="1"/>
</dbReference>